<name>A0ABW2JPM1_9ACTN</name>
<evidence type="ECO:0000259" key="4">
    <source>
        <dbReference type="Pfam" id="PF08541"/>
    </source>
</evidence>
<dbReference type="EMBL" id="JBHTCF010000014">
    <property type="protein sequence ID" value="MFC7308115.1"/>
    <property type="molecule type" value="Genomic_DNA"/>
</dbReference>
<dbReference type="Gene3D" id="3.40.47.10">
    <property type="match status" value="2"/>
</dbReference>
<evidence type="ECO:0000313" key="7">
    <source>
        <dbReference type="Proteomes" id="UP001596523"/>
    </source>
</evidence>
<dbReference type="Proteomes" id="UP001596523">
    <property type="component" value="Unassembled WGS sequence"/>
</dbReference>
<dbReference type="PANTHER" id="PTHR34069:SF2">
    <property type="entry name" value="BETA-KETOACYL-[ACYL-CARRIER-PROTEIN] SYNTHASE III"/>
    <property type="match status" value="1"/>
</dbReference>
<evidence type="ECO:0000313" key="6">
    <source>
        <dbReference type="EMBL" id="MFC7308115.1"/>
    </source>
</evidence>
<dbReference type="Pfam" id="PF08545">
    <property type="entry name" value="ACP_syn_III"/>
    <property type="match status" value="1"/>
</dbReference>
<keyword evidence="2" id="KW-0808">Transferase</keyword>
<dbReference type="PANTHER" id="PTHR34069">
    <property type="entry name" value="3-OXOACYL-[ACYL-CARRIER-PROTEIN] SYNTHASE 3"/>
    <property type="match status" value="1"/>
</dbReference>
<proteinExistence type="predicted"/>
<keyword evidence="1" id="KW-0963">Cytoplasm</keyword>
<dbReference type="Pfam" id="PF08541">
    <property type="entry name" value="ACP_syn_III_C"/>
    <property type="match status" value="1"/>
</dbReference>
<dbReference type="InterPro" id="IPR013747">
    <property type="entry name" value="ACP_syn_III_C"/>
</dbReference>
<evidence type="ECO:0000256" key="3">
    <source>
        <dbReference type="ARBA" id="ARBA00023315"/>
    </source>
</evidence>
<sequence>MKFHGGVHIRGWALHLPPDVCTAEQAVAEGVAEPDVREVHGFESVGVSKLSAPEMAVDAGLTALEKGGVAARSVRLVVHGHVGHQGQDFWSPAHYVARHCGAEEAEAVVVQQLCNGSVAGLSAAACRMLADPSVGRALVTTADRFPAPAINRWRSDTTTVLGDGATALLLDGEAGELELLSLCTASVPALEEMHRCGRPFTDVPFEAGDPMSTHKAKSRWLQREGMAEFARISLASMRRVLRQAIVEAGATPDDPRLRIVTLPRLSQKLLADAYTPVLVELPQCRFVPYGSRTGHLGCGDLAANVAELLTDDHLEPGGIAVMLSAGAGFSWSCVCVRRNPPR</sequence>
<evidence type="ECO:0000256" key="2">
    <source>
        <dbReference type="ARBA" id="ARBA00022679"/>
    </source>
</evidence>
<organism evidence="6 7">
    <name type="scientific">Streptomyces monticola</name>
    <dbReference type="NCBI Taxonomy" id="2666263"/>
    <lineage>
        <taxon>Bacteria</taxon>
        <taxon>Bacillati</taxon>
        <taxon>Actinomycetota</taxon>
        <taxon>Actinomycetes</taxon>
        <taxon>Kitasatosporales</taxon>
        <taxon>Streptomycetaceae</taxon>
        <taxon>Streptomyces</taxon>
    </lineage>
</organism>
<dbReference type="InterPro" id="IPR013751">
    <property type="entry name" value="ACP_syn_III_N"/>
</dbReference>
<evidence type="ECO:0000256" key="1">
    <source>
        <dbReference type="ARBA" id="ARBA00022490"/>
    </source>
</evidence>
<reference evidence="7" key="1">
    <citation type="journal article" date="2019" name="Int. J. Syst. Evol. Microbiol.">
        <title>The Global Catalogue of Microorganisms (GCM) 10K type strain sequencing project: providing services to taxonomists for standard genome sequencing and annotation.</title>
        <authorList>
            <consortium name="The Broad Institute Genomics Platform"/>
            <consortium name="The Broad Institute Genome Sequencing Center for Infectious Disease"/>
            <person name="Wu L."/>
            <person name="Ma J."/>
        </authorList>
    </citation>
    <scope>NUCLEOTIDE SEQUENCE [LARGE SCALE GENOMIC DNA]</scope>
    <source>
        <strain evidence="7">SYNS20</strain>
    </source>
</reference>
<evidence type="ECO:0000259" key="5">
    <source>
        <dbReference type="Pfam" id="PF08545"/>
    </source>
</evidence>
<dbReference type="CDD" id="cd00827">
    <property type="entry name" value="init_cond_enzymes"/>
    <property type="match status" value="1"/>
</dbReference>
<keyword evidence="7" id="KW-1185">Reference proteome</keyword>
<feature type="domain" description="Beta-ketoacyl-[acyl-carrier-protein] synthase III N-terminal" evidence="5">
    <location>
        <begin position="110"/>
        <end position="174"/>
    </location>
</feature>
<dbReference type="SUPFAM" id="SSF53901">
    <property type="entry name" value="Thiolase-like"/>
    <property type="match status" value="1"/>
</dbReference>
<accession>A0ABW2JPM1</accession>
<gene>
    <name evidence="6" type="ORF">ACFQVC_28295</name>
</gene>
<feature type="domain" description="Beta-ketoacyl-[acyl-carrier-protein] synthase III C-terminal" evidence="4">
    <location>
        <begin position="280"/>
        <end position="337"/>
    </location>
</feature>
<dbReference type="RefSeq" id="WP_381835818.1">
    <property type="nucleotide sequence ID" value="NZ_JBHTCF010000014.1"/>
</dbReference>
<keyword evidence="3" id="KW-0012">Acyltransferase</keyword>
<protein>
    <submittedName>
        <fullName evidence="6">Ketoacyl-ACP synthase III family protein</fullName>
    </submittedName>
</protein>
<dbReference type="InterPro" id="IPR016039">
    <property type="entry name" value="Thiolase-like"/>
</dbReference>
<comment type="caution">
    <text evidence="6">The sequence shown here is derived from an EMBL/GenBank/DDBJ whole genome shotgun (WGS) entry which is preliminary data.</text>
</comment>